<dbReference type="InterPro" id="IPR008775">
    <property type="entry name" value="Phytyl_CoA_dOase-like"/>
</dbReference>
<protein>
    <recommendedName>
        <fullName evidence="3">Phytanoyl-CoA dioxygenase</fullName>
    </recommendedName>
</protein>
<evidence type="ECO:0000313" key="1">
    <source>
        <dbReference type="EMBL" id="EDP89861.1"/>
    </source>
</evidence>
<dbReference type="AlphaFoldDB" id="A9JXG0"/>
<name>A9JXG0_PHANO</name>
<dbReference type="STRING" id="321614.A9JXG0"/>
<dbReference type="Gene3D" id="2.60.120.620">
    <property type="entry name" value="q2cbj1_9rhob like domain"/>
    <property type="match status" value="1"/>
</dbReference>
<dbReference type="GeneID" id="5981742"/>
<dbReference type="VEuPathDB" id="FungiDB:JI435_201640"/>
<dbReference type="EMBL" id="CH445357">
    <property type="protein sequence ID" value="EDP89861.1"/>
    <property type="molecule type" value="Genomic_DNA"/>
</dbReference>
<reference evidence="2" key="1">
    <citation type="journal article" date="2007" name="Plant Cell">
        <title>Dothideomycete-plant interactions illuminated by genome sequencing and EST analysis of the wheat pathogen Stagonospora nodorum.</title>
        <authorList>
            <person name="Hane J.K."/>
            <person name="Lowe R.G."/>
            <person name="Solomon P.S."/>
            <person name="Tan K.C."/>
            <person name="Schoch C.L."/>
            <person name="Spatafora J.W."/>
            <person name="Crous P.W."/>
            <person name="Kodira C."/>
            <person name="Birren B.W."/>
            <person name="Galagan J.E."/>
            <person name="Torriani S.F."/>
            <person name="McDonald B.A."/>
            <person name="Oliver R.P."/>
        </authorList>
    </citation>
    <scope>NUCLEOTIDE SEQUENCE [LARGE SCALE GENOMIC DNA]</scope>
    <source>
        <strain evidence="2">SN15 / ATCC MYA-4574 / FGSC 10173</strain>
    </source>
</reference>
<dbReference type="KEGG" id="pno:SNOG_20164"/>
<dbReference type="Pfam" id="PF05721">
    <property type="entry name" value="PhyH"/>
    <property type="match status" value="1"/>
</dbReference>
<evidence type="ECO:0000313" key="2">
    <source>
        <dbReference type="Proteomes" id="UP000001055"/>
    </source>
</evidence>
<dbReference type="eggNOG" id="KOG3290">
    <property type="taxonomic scope" value="Eukaryota"/>
</dbReference>
<evidence type="ECO:0008006" key="3">
    <source>
        <dbReference type="Google" id="ProtNLM"/>
    </source>
</evidence>
<organism evidence="1 2">
    <name type="scientific">Phaeosphaeria nodorum (strain SN15 / ATCC MYA-4574 / FGSC 10173)</name>
    <name type="common">Glume blotch fungus</name>
    <name type="synonym">Parastagonospora nodorum</name>
    <dbReference type="NCBI Taxonomy" id="321614"/>
    <lineage>
        <taxon>Eukaryota</taxon>
        <taxon>Fungi</taxon>
        <taxon>Dikarya</taxon>
        <taxon>Ascomycota</taxon>
        <taxon>Pezizomycotina</taxon>
        <taxon>Dothideomycetes</taxon>
        <taxon>Pleosporomycetidae</taxon>
        <taxon>Pleosporales</taxon>
        <taxon>Pleosporineae</taxon>
        <taxon>Phaeosphaeriaceae</taxon>
        <taxon>Parastagonospora</taxon>
    </lineage>
</organism>
<dbReference type="Proteomes" id="UP000001055">
    <property type="component" value="Unassembled WGS sequence"/>
</dbReference>
<proteinExistence type="predicted"/>
<gene>
    <name evidence="1" type="ORF">SNOG_20164</name>
</gene>
<accession>A9JXG0</accession>
<sequence>MGAPKVEGLTPEQLDFFNENGYLLIPDALSQDTVKELLEDTNKMLNDFSLEDHPMTKFSTGGDDGADHVGDEYFLDSGDKVRFFFEEGTHSFL</sequence>
<dbReference type="SUPFAM" id="SSF51197">
    <property type="entry name" value="Clavaminate synthase-like"/>
    <property type="match status" value="1"/>
</dbReference>
<dbReference type="RefSeq" id="XP_001804816.1">
    <property type="nucleotide sequence ID" value="XM_001804764.1"/>
</dbReference>
<dbReference type="HOGENOM" id="CLU_138064_1_0_1"/>
<dbReference type="InParanoid" id="A9JXG0"/>